<feature type="region of interest" description="Disordered" evidence="1">
    <location>
        <begin position="13"/>
        <end position="47"/>
    </location>
</feature>
<organism evidence="2 3">
    <name type="scientific">Phlebotomus papatasi</name>
    <name type="common">Sandfly</name>
    <dbReference type="NCBI Taxonomy" id="29031"/>
    <lineage>
        <taxon>Eukaryota</taxon>
        <taxon>Metazoa</taxon>
        <taxon>Ecdysozoa</taxon>
        <taxon>Arthropoda</taxon>
        <taxon>Hexapoda</taxon>
        <taxon>Insecta</taxon>
        <taxon>Pterygota</taxon>
        <taxon>Neoptera</taxon>
        <taxon>Endopterygota</taxon>
        <taxon>Diptera</taxon>
        <taxon>Nematocera</taxon>
        <taxon>Psychodoidea</taxon>
        <taxon>Psychodidae</taxon>
        <taxon>Phlebotomus</taxon>
        <taxon>Phlebotomus</taxon>
    </lineage>
</organism>
<sequence length="226" mass="25065">MYRMPIEGRALLFGSGSTQSSSDHSCSLTGTALEQTRGPSPHHDIRGPSPVQGFLETIRGPLPNPGHLLGMKAPFYRGSRSPLNFPMLFPLNQRRWSEAAAGEVSGEASLDAESQMRRWSMPWEASKTDRSTVSWHQTRLMPMSKLAAVPISKSSSDRSQSTTPDSVWQSSVTSQDGLAEAIQLLSCRPVSRPQYPPQPPPLHQVMQQQPPPFIEEPHTSVRFFFE</sequence>
<dbReference type="VEuPathDB" id="VectorBase:PPAI005756"/>
<dbReference type="Proteomes" id="UP000092462">
    <property type="component" value="Unassembled WGS sequence"/>
</dbReference>
<name>A0A1B0DCY5_PHLPP</name>
<protein>
    <submittedName>
        <fullName evidence="2">Uncharacterized protein</fullName>
    </submittedName>
</protein>
<evidence type="ECO:0000313" key="3">
    <source>
        <dbReference type="Proteomes" id="UP000092462"/>
    </source>
</evidence>
<feature type="compositionally biased region" description="Polar residues" evidence="1">
    <location>
        <begin position="28"/>
        <end position="38"/>
    </location>
</feature>
<proteinExistence type="predicted"/>
<feature type="compositionally biased region" description="Low complexity" evidence="1">
    <location>
        <begin position="15"/>
        <end position="27"/>
    </location>
</feature>
<dbReference type="VEuPathDB" id="VectorBase:PPAPM1_011849"/>
<dbReference type="EMBL" id="AJVK01014283">
    <property type="status" value="NOT_ANNOTATED_CDS"/>
    <property type="molecule type" value="Genomic_DNA"/>
</dbReference>
<evidence type="ECO:0000313" key="2">
    <source>
        <dbReference type="EnsemblMetazoa" id="PPAI005756-PA"/>
    </source>
</evidence>
<dbReference type="EnsemblMetazoa" id="PPAI005756-RA">
    <property type="protein sequence ID" value="PPAI005756-PA"/>
    <property type="gene ID" value="PPAI005756"/>
</dbReference>
<keyword evidence="3" id="KW-1185">Reference proteome</keyword>
<feature type="region of interest" description="Disordered" evidence="1">
    <location>
        <begin position="149"/>
        <end position="172"/>
    </location>
</feature>
<evidence type="ECO:0000256" key="1">
    <source>
        <dbReference type="SAM" id="MobiDB-lite"/>
    </source>
</evidence>
<feature type="compositionally biased region" description="Low complexity" evidence="1">
    <location>
        <begin position="152"/>
        <end position="166"/>
    </location>
</feature>
<dbReference type="AlphaFoldDB" id="A0A1B0DCY5"/>
<reference evidence="2" key="1">
    <citation type="submission" date="2022-08" db="UniProtKB">
        <authorList>
            <consortium name="EnsemblMetazoa"/>
        </authorList>
    </citation>
    <scope>IDENTIFICATION</scope>
    <source>
        <strain evidence="2">Israel</strain>
    </source>
</reference>
<accession>A0A1B0DCY5</accession>